<keyword evidence="4" id="KW-0256">Endoplasmic reticulum</keyword>
<dbReference type="GO" id="GO:0043529">
    <property type="term" value="C:GET complex"/>
    <property type="evidence" value="ECO:0007669"/>
    <property type="project" value="TreeGrafter"/>
</dbReference>
<name>A0AAV8TDJ2_9ROSI</name>
<dbReference type="Pfam" id="PF04420">
    <property type="entry name" value="CHD5"/>
    <property type="match status" value="1"/>
</dbReference>
<evidence type="ECO:0000313" key="10">
    <source>
        <dbReference type="Proteomes" id="UP001159364"/>
    </source>
</evidence>
<dbReference type="GO" id="GO:0005789">
    <property type="term" value="C:endoplasmic reticulum membrane"/>
    <property type="evidence" value="ECO:0007669"/>
    <property type="project" value="UniProtKB-SubCell"/>
</dbReference>
<evidence type="ECO:0000256" key="3">
    <source>
        <dbReference type="ARBA" id="ARBA00022692"/>
    </source>
</evidence>
<keyword evidence="6 8" id="KW-0472">Membrane</keyword>
<proteinExistence type="inferred from homology"/>
<evidence type="ECO:0000256" key="2">
    <source>
        <dbReference type="ARBA" id="ARBA00010799"/>
    </source>
</evidence>
<protein>
    <submittedName>
        <fullName evidence="9">Uncharacterized protein</fullName>
    </submittedName>
</protein>
<evidence type="ECO:0000256" key="4">
    <source>
        <dbReference type="ARBA" id="ARBA00022824"/>
    </source>
</evidence>
<feature type="coiled-coil region" evidence="7">
    <location>
        <begin position="41"/>
        <end position="94"/>
    </location>
</feature>
<keyword evidence="10" id="KW-1185">Reference proteome</keyword>
<evidence type="ECO:0000256" key="6">
    <source>
        <dbReference type="ARBA" id="ARBA00023136"/>
    </source>
</evidence>
<comment type="caution">
    <text evidence="9">The sequence shown here is derived from an EMBL/GenBank/DDBJ whole genome shotgun (WGS) entry which is preliminary data.</text>
</comment>
<comment type="subcellular location">
    <subcellularLocation>
        <location evidence="1">Endoplasmic reticulum membrane</location>
    </subcellularLocation>
</comment>
<feature type="transmembrane region" description="Helical" evidence="8">
    <location>
        <begin position="16"/>
        <end position="35"/>
    </location>
</feature>
<dbReference type="EMBL" id="JAIWQS010000005">
    <property type="protein sequence ID" value="KAJ8764069.1"/>
    <property type="molecule type" value="Genomic_DNA"/>
</dbReference>
<evidence type="ECO:0000256" key="7">
    <source>
        <dbReference type="SAM" id="Coils"/>
    </source>
</evidence>
<comment type="similarity">
    <text evidence="2">Belongs to the WRB/GET1 family.</text>
</comment>
<sequence>MIGGEEANLEASGRSLAAPLVFFVVVAFQFLTRWLEDLKKKASVSAREVQLRNEIKQLLKEASTLTQPSTFAQAAKLRRSAAAKEKELTNCQESNKKEMKLSYDLYLRIVFFSKVLIYFGLICWFWRTPVAVISQQLVQPFGRMLSWRSAGRLDNKLMVTPNPLPVTLCLRSRFLEDGAVSYGLKLLGLAFINEFS</sequence>
<evidence type="ECO:0000256" key="1">
    <source>
        <dbReference type="ARBA" id="ARBA00004586"/>
    </source>
</evidence>
<accession>A0AAV8TDJ2</accession>
<dbReference type="AlphaFoldDB" id="A0AAV8TDJ2"/>
<organism evidence="9 10">
    <name type="scientific">Erythroxylum novogranatense</name>
    <dbReference type="NCBI Taxonomy" id="1862640"/>
    <lineage>
        <taxon>Eukaryota</taxon>
        <taxon>Viridiplantae</taxon>
        <taxon>Streptophyta</taxon>
        <taxon>Embryophyta</taxon>
        <taxon>Tracheophyta</taxon>
        <taxon>Spermatophyta</taxon>
        <taxon>Magnoliopsida</taxon>
        <taxon>eudicotyledons</taxon>
        <taxon>Gunneridae</taxon>
        <taxon>Pentapetalae</taxon>
        <taxon>rosids</taxon>
        <taxon>fabids</taxon>
        <taxon>Malpighiales</taxon>
        <taxon>Erythroxylaceae</taxon>
        <taxon>Erythroxylum</taxon>
    </lineage>
</organism>
<keyword evidence="5 8" id="KW-1133">Transmembrane helix</keyword>
<dbReference type="PANTHER" id="PTHR42650:SF1">
    <property type="entry name" value="GUIDED ENTRY OF TAIL-ANCHORED PROTEINS FACTOR 1"/>
    <property type="match status" value="1"/>
</dbReference>
<dbReference type="GO" id="GO:0071816">
    <property type="term" value="P:tail-anchored membrane protein insertion into ER membrane"/>
    <property type="evidence" value="ECO:0007669"/>
    <property type="project" value="InterPro"/>
</dbReference>
<dbReference type="InterPro" id="IPR028945">
    <property type="entry name" value="Get1"/>
</dbReference>
<feature type="transmembrane region" description="Helical" evidence="8">
    <location>
        <begin position="105"/>
        <end position="127"/>
    </location>
</feature>
<evidence type="ECO:0000256" key="8">
    <source>
        <dbReference type="SAM" id="Phobius"/>
    </source>
</evidence>
<evidence type="ECO:0000313" key="9">
    <source>
        <dbReference type="EMBL" id="KAJ8764069.1"/>
    </source>
</evidence>
<keyword evidence="7" id="KW-0175">Coiled coil</keyword>
<dbReference type="GO" id="GO:0043495">
    <property type="term" value="F:protein-membrane adaptor activity"/>
    <property type="evidence" value="ECO:0007669"/>
    <property type="project" value="TreeGrafter"/>
</dbReference>
<dbReference type="Proteomes" id="UP001159364">
    <property type="component" value="Linkage Group LG05"/>
</dbReference>
<gene>
    <name evidence="9" type="ORF">K2173_004965</name>
</gene>
<keyword evidence="3 8" id="KW-0812">Transmembrane</keyword>
<dbReference type="PANTHER" id="PTHR42650">
    <property type="entry name" value="TAIL-ANCHORED PROTEIN INSERTION RECEPTOR WRB"/>
    <property type="match status" value="1"/>
</dbReference>
<reference evidence="9 10" key="1">
    <citation type="submission" date="2021-09" db="EMBL/GenBank/DDBJ databases">
        <title>Genomic insights and catalytic innovation underlie evolution of tropane alkaloids biosynthesis.</title>
        <authorList>
            <person name="Wang Y.-J."/>
            <person name="Tian T."/>
            <person name="Huang J.-P."/>
            <person name="Huang S.-X."/>
        </authorList>
    </citation>
    <scope>NUCLEOTIDE SEQUENCE [LARGE SCALE GENOMIC DNA]</scope>
    <source>
        <strain evidence="9">KIB-2018</strain>
        <tissue evidence="9">Leaf</tissue>
    </source>
</reference>
<evidence type="ECO:0000256" key="5">
    <source>
        <dbReference type="ARBA" id="ARBA00022989"/>
    </source>
</evidence>